<keyword evidence="2" id="KW-1185">Reference proteome</keyword>
<name>B4Q774_DROSI</name>
<protein>
    <submittedName>
        <fullName evidence="1">GD23111</fullName>
    </submittedName>
</protein>
<sequence length="172" mass="18991">MLRRILPSVRLALQVPKATTTPVRSTSGSVYEPDYLESLKPKFPQYESLNVQIKGYDYPQLESYQRFLHGVAEYLELDLAKIADREPRLNPCLEGFLPANSSVCGAHAPASCHLRGLLAIGALEHIDLGCTPKTCRRQGDTRCVISAADLWSGISSIAIVIISCLRSFTRIC</sequence>
<evidence type="ECO:0000313" key="2">
    <source>
        <dbReference type="Proteomes" id="UP000000304"/>
    </source>
</evidence>
<dbReference type="Proteomes" id="UP000000304">
    <property type="component" value="Chromosome 2L"/>
</dbReference>
<dbReference type="HOGENOM" id="CLU_1556903_0_0_1"/>
<dbReference type="OrthoDB" id="5984298at2759"/>
<organism evidence="1 2">
    <name type="scientific">Drosophila simulans</name>
    <name type="common">Fruit fly</name>
    <dbReference type="NCBI Taxonomy" id="7240"/>
    <lineage>
        <taxon>Eukaryota</taxon>
        <taxon>Metazoa</taxon>
        <taxon>Ecdysozoa</taxon>
        <taxon>Arthropoda</taxon>
        <taxon>Hexapoda</taxon>
        <taxon>Insecta</taxon>
        <taxon>Pterygota</taxon>
        <taxon>Neoptera</taxon>
        <taxon>Endopterygota</taxon>
        <taxon>Diptera</taxon>
        <taxon>Brachycera</taxon>
        <taxon>Muscomorpha</taxon>
        <taxon>Ephydroidea</taxon>
        <taxon>Drosophilidae</taxon>
        <taxon>Drosophila</taxon>
        <taxon>Sophophora</taxon>
    </lineage>
</organism>
<dbReference type="PhylomeDB" id="B4Q774"/>
<evidence type="ECO:0000313" key="1">
    <source>
        <dbReference type="EMBL" id="EDX03365.1"/>
    </source>
</evidence>
<accession>B4Q774</accession>
<dbReference type="STRING" id="7240.B4Q774"/>
<gene>
    <name evidence="1" type="primary">Dsim\GD23111</name>
    <name evidence="1" type="ORF">Dsim_GD23111</name>
</gene>
<reference evidence="1 2" key="1">
    <citation type="journal article" date="2007" name="Nature">
        <title>Evolution of genes and genomes on the Drosophila phylogeny.</title>
        <authorList>
            <consortium name="Drosophila 12 Genomes Consortium"/>
            <person name="Clark A.G."/>
            <person name="Eisen M.B."/>
            <person name="Smith D.R."/>
            <person name="Bergman C.M."/>
            <person name="Oliver B."/>
            <person name="Markow T.A."/>
            <person name="Kaufman T.C."/>
            <person name="Kellis M."/>
            <person name="Gelbart W."/>
            <person name="Iyer V.N."/>
            <person name="Pollard D.A."/>
            <person name="Sackton T.B."/>
            <person name="Larracuente A.M."/>
            <person name="Singh N.D."/>
            <person name="Abad J.P."/>
            <person name="Abt D.N."/>
            <person name="Adryan B."/>
            <person name="Aguade M."/>
            <person name="Akashi H."/>
            <person name="Anderson W.W."/>
            <person name="Aquadro C.F."/>
            <person name="Ardell D.H."/>
            <person name="Arguello R."/>
            <person name="Artieri C.G."/>
            <person name="Barbash D.A."/>
            <person name="Barker D."/>
            <person name="Barsanti P."/>
            <person name="Batterham P."/>
            <person name="Batzoglou S."/>
            <person name="Begun D."/>
            <person name="Bhutkar A."/>
            <person name="Blanco E."/>
            <person name="Bosak S.A."/>
            <person name="Bradley R.K."/>
            <person name="Brand A.D."/>
            <person name="Brent M.R."/>
            <person name="Brooks A.N."/>
            <person name="Brown R.H."/>
            <person name="Butlin R.K."/>
            <person name="Caggese C."/>
            <person name="Calvi B.R."/>
            <person name="Bernardo de Carvalho A."/>
            <person name="Caspi A."/>
            <person name="Castrezana S."/>
            <person name="Celniker S.E."/>
            <person name="Chang J.L."/>
            <person name="Chapple C."/>
            <person name="Chatterji S."/>
            <person name="Chinwalla A."/>
            <person name="Civetta A."/>
            <person name="Clifton S.W."/>
            <person name="Comeron J.M."/>
            <person name="Costello J.C."/>
            <person name="Coyne J.A."/>
            <person name="Daub J."/>
            <person name="David R.G."/>
            <person name="Delcher A.L."/>
            <person name="Delehaunty K."/>
            <person name="Do C.B."/>
            <person name="Ebling H."/>
            <person name="Edwards K."/>
            <person name="Eickbush T."/>
            <person name="Evans J.D."/>
            <person name="Filipski A."/>
            <person name="Findeiss S."/>
            <person name="Freyhult E."/>
            <person name="Fulton L."/>
            <person name="Fulton R."/>
            <person name="Garcia A.C."/>
            <person name="Gardiner A."/>
            <person name="Garfield D.A."/>
            <person name="Garvin B.E."/>
            <person name="Gibson G."/>
            <person name="Gilbert D."/>
            <person name="Gnerre S."/>
            <person name="Godfrey J."/>
            <person name="Good R."/>
            <person name="Gotea V."/>
            <person name="Gravely B."/>
            <person name="Greenberg A.J."/>
            <person name="Griffiths-Jones S."/>
            <person name="Gross S."/>
            <person name="Guigo R."/>
            <person name="Gustafson E.A."/>
            <person name="Haerty W."/>
            <person name="Hahn M.W."/>
            <person name="Halligan D.L."/>
            <person name="Halpern A.L."/>
            <person name="Halter G.M."/>
            <person name="Han M.V."/>
            <person name="Heger A."/>
            <person name="Hillier L."/>
            <person name="Hinrichs A.S."/>
            <person name="Holmes I."/>
            <person name="Hoskins R.A."/>
            <person name="Hubisz M.J."/>
            <person name="Hultmark D."/>
            <person name="Huntley M.A."/>
            <person name="Jaffe D.B."/>
            <person name="Jagadeeshan S."/>
            <person name="Jeck W.R."/>
            <person name="Johnson J."/>
            <person name="Jones C.D."/>
            <person name="Jordan W.C."/>
            <person name="Karpen G.H."/>
            <person name="Kataoka E."/>
            <person name="Keightley P.D."/>
            <person name="Kheradpour P."/>
            <person name="Kirkness E.F."/>
            <person name="Koerich L.B."/>
            <person name="Kristiansen K."/>
            <person name="Kudrna D."/>
            <person name="Kulathinal R.J."/>
            <person name="Kumar S."/>
            <person name="Kwok R."/>
            <person name="Lander E."/>
            <person name="Langley C.H."/>
            <person name="Lapoint R."/>
            <person name="Lazzaro B.P."/>
            <person name="Lee S.J."/>
            <person name="Levesque L."/>
            <person name="Li R."/>
            <person name="Lin C.F."/>
            <person name="Lin M.F."/>
            <person name="Lindblad-Toh K."/>
            <person name="Llopart A."/>
            <person name="Long M."/>
            <person name="Low L."/>
            <person name="Lozovsky E."/>
            <person name="Lu J."/>
            <person name="Luo M."/>
            <person name="Machado C.A."/>
            <person name="Makalowski W."/>
            <person name="Marzo M."/>
            <person name="Matsuda M."/>
            <person name="Matzkin L."/>
            <person name="McAllister B."/>
            <person name="McBride C.S."/>
            <person name="McKernan B."/>
            <person name="McKernan K."/>
            <person name="Mendez-Lago M."/>
            <person name="Minx P."/>
            <person name="Mollenhauer M.U."/>
            <person name="Montooth K."/>
            <person name="Mount S.M."/>
            <person name="Mu X."/>
            <person name="Myers E."/>
            <person name="Negre B."/>
            <person name="Newfeld S."/>
            <person name="Nielsen R."/>
            <person name="Noor M.A."/>
            <person name="O'Grady P."/>
            <person name="Pachter L."/>
            <person name="Papaceit M."/>
            <person name="Parisi M.J."/>
            <person name="Parisi M."/>
            <person name="Parts L."/>
            <person name="Pedersen J.S."/>
            <person name="Pesole G."/>
            <person name="Phillippy A.M."/>
            <person name="Ponting C.P."/>
            <person name="Pop M."/>
            <person name="Porcelli D."/>
            <person name="Powell J.R."/>
            <person name="Prohaska S."/>
            <person name="Pruitt K."/>
            <person name="Puig M."/>
            <person name="Quesneville H."/>
            <person name="Ram K.R."/>
            <person name="Rand D."/>
            <person name="Rasmussen M.D."/>
            <person name="Reed L.K."/>
            <person name="Reenan R."/>
            <person name="Reily A."/>
            <person name="Remington K.A."/>
            <person name="Rieger T.T."/>
            <person name="Ritchie M.G."/>
            <person name="Robin C."/>
            <person name="Rogers Y.H."/>
            <person name="Rohde C."/>
            <person name="Rozas J."/>
            <person name="Rubenfield M.J."/>
            <person name="Ruiz A."/>
            <person name="Russo S."/>
            <person name="Salzberg S.L."/>
            <person name="Sanchez-Gracia A."/>
            <person name="Saranga D.J."/>
            <person name="Sato H."/>
            <person name="Schaeffer S.W."/>
            <person name="Schatz M.C."/>
            <person name="Schlenke T."/>
            <person name="Schwartz R."/>
            <person name="Segarra C."/>
            <person name="Singh R.S."/>
            <person name="Sirot L."/>
            <person name="Sirota M."/>
            <person name="Sisneros N.B."/>
            <person name="Smith C.D."/>
            <person name="Smith T.F."/>
            <person name="Spieth J."/>
            <person name="Stage D.E."/>
            <person name="Stark A."/>
            <person name="Stephan W."/>
            <person name="Strausberg R.L."/>
            <person name="Strempel S."/>
            <person name="Sturgill D."/>
            <person name="Sutton G."/>
            <person name="Sutton G.G."/>
            <person name="Tao W."/>
            <person name="Teichmann S."/>
            <person name="Tobari Y.N."/>
            <person name="Tomimura Y."/>
            <person name="Tsolas J.M."/>
            <person name="Valente V.L."/>
            <person name="Venter E."/>
            <person name="Venter J.C."/>
            <person name="Vicario S."/>
            <person name="Vieira F.G."/>
            <person name="Vilella A.J."/>
            <person name="Villasante A."/>
            <person name="Walenz B."/>
            <person name="Wang J."/>
            <person name="Wasserman M."/>
            <person name="Watts T."/>
            <person name="Wilson D."/>
            <person name="Wilson R.K."/>
            <person name="Wing R.A."/>
            <person name="Wolfner M.F."/>
            <person name="Wong A."/>
            <person name="Wong G.K."/>
            <person name="Wu C.I."/>
            <person name="Wu G."/>
            <person name="Yamamoto D."/>
            <person name="Yang H.P."/>
            <person name="Yang S.P."/>
            <person name="Yorke J.A."/>
            <person name="Yoshida K."/>
            <person name="Zdobnov E."/>
            <person name="Zhang P."/>
            <person name="Zhang Y."/>
            <person name="Zimin A.V."/>
            <person name="Baldwin J."/>
            <person name="Abdouelleil A."/>
            <person name="Abdulkadir J."/>
            <person name="Abebe A."/>
            <person name="Abera B."/>
            <person name="Abreu J."/>
            <person name="Acer S.C."/>
            <person name="Aftuck L."/>
            <person name="Alexander A."/>
            <person name="An P."/>
            <person name="Anderson E."/>
            <person name="Anderson S."/>
            <person name="Arachi H."/>
            <person name="Azer M."/>
            <person name="Bachantsang P."/>
            <person name="Barry A."/>
            <person name="Bayul T."/>
            <person name="Berlin A."/>
            <person name="Bessette D."/>
            <person name="Bloom T."/>
            <person name="Blye J."/>
            <person name="Boguslavskiy L."/>
            <person name="Bonnet C."/>
            <person name="Boukhgalter B."/>
            <person name="Bourzgui I."/>
            <person name="Brown A."/>
            <person name="Cahill P."/>
            <person name="Channer S."/>
            <person name="Cheshatsang Y."/>
            <person name="Chuda L."/>
            <person name="Citroen M."/>
            <person name="Collymore A."/>
            <person name="Cooke P."/>
            <person name="Costello M."/>
            <person name="D'Aco K."/>
            <person name="Daza R."/>
            <person name="De Haan G."/>
            <person name="DeGray S."/>
            <person name="DeMaso C."/>
            <person name="Dhargay N."/>
            <person name="Dooley K."/>
            <person name="Dooley E."/>
            <person name="Doricent M."/>
            <person name="Dorje P."/>
            <person name="Dorjee K."/>
            <person name="Dupes A."/>
            <person name="Elong R."/>
            <person name="Falk J."/>
            <person name="Farina A."/>
            <person name="Faro S."/>
            <person name="Ferguson D."/>
            <person name="Fisher S."/>
            <person name="Foley C.D."/>
            <person name="Franke A."/>
            <person name="Friedrich D."/>
            <person name="Gadbois L."/>
            <person name="Gearin G."/>
            <person name="Gearin C.R."/>
            <person name="Giannoukos G."/>
            <person name="Goode T."/>
            <person name="Graham J."/>
            <person name="Grandbois E."/>
            <person name="Grewal S."/>
            <person name="Gyaltsen K."/>
            <person name="Hafez N."/>
            <person name="Hagos B."/>
            <person name="Hall J."/>
            <person name="Henson C."/>
            <person name="Hollinger A."/>
            <person name="Honan T."/>
            <person name="Huard M.D."/>
            <person name="Hughes L."/>
            <person name="Hurhula B."/>
            <person name="Husby M.E."/>
            <person name="Kamat A."/>
            <person name="Kanga B."/>
            <person name="Kashin S."/>
            <person name="Khazanovich D."/>
            <person name="Kisner P."/>
            <person name="Lance K."/>
            <person name="Lara M."/>
            <person name="Lee W."/>
            <person name="Lennon N."/>
            <person name="Letendre F."/>
            <person name="LeVine R."/>
            <person name="Lipovsky A."/>
            <person name="Liu X."/>
            <person name="Liu J."/>
            <person name="Liu S."/>
            <person name="Lokyitsang T."/>
            <person name="Lokyitsang Y."/>
            <person name="Lubonja R."/>
            <person name="Lui A."/>
            <person name="MacDonald P."/>
            <person name="Magnisalis V."/>
            <person name="Maru K."/>
            <person name="Matthews C."/>
            <person name="McCusker W."/>
            <person name="McDonough S."/>
            <person name="Mehta T."/>
            <person name="Meldrim J."/>
            <person name="Meneus L."/>
            <person name="Mihai O."/>
            <person name="Mihalev A."/>
            <person name="Mihova T."/>
            <person name="Mittelman R."/>
            <person name="Mlenga V."/>
            <person name="Montmayeur A."/>
            <person name="Mulrain L."/>
            <person name="Navidi A."/>
            <person name="Naylor J."/>
            <person name="Negash T."/>
            <person name="Nguyen T."/>
            <person name="Nguyen N."/>
            <person name="Nicol R."/>
            <person name="Norbu C."/>
            <person name="Norbu N."/>
            <person name="Novod N."/>
            <person name="O'Neill B."/>
            <person name="Osman S."/>
            <person name="Markiewicz E."/>
            <person name="Oyono O.L."/>
            <person name="Patti C."/>
            <person name="Phunkhang P."/>
            <person name="Pierre F."/>
            <person name="Priest M."/>
            <person name="Raghuraman S."/>
            <person name="Rege F."/>
            <person name="Reyes R."/>
            <person name="Rise C."/>
            <person name="Rogov P."/>
            <person name="Ross K."/>
            <person name="Ryan E."/>
            <person name="Settipalli S."/>
            <person name="Shea T."/>
            <person name="Sherpa N."/>
            <person name="Shi L."/>
            <person name="Shih D."/>
            <person name="Sparrow T."/>
            <person name="Spaulding J."/>
            <person name="Stalker J."/>
            <person name="Stange-Thomann N."/>
            <person name="Stavropoulos S."/>
            <person name="Stone C."/>
            <person name="Strader C."/>
            <person name="Tesfaye S."/>
            <person name="Thomson T."/>
            <person name="Thoulutsang Y."/>
            <person name="Thoulutsang D."/>
            <person name="Topham K."/>
            <person name="Topping I."/>
            <person name="Tsamla T."/>
            <person name="Vassiliev H."/>
            <person name="Vo A."/>
            <person name="Wangchuk T."/>
            <person name="Wangdi T."/>
            <person name="Weiand M."/>
            <person name="Wilkinson J."/>
            <person name="Wilson A."/>
            <person name="Yadav S."/>
            <person name="Young G."/>
            <person name="Yu Q."/>
            <person name="Zembek L."/>
            <person name="Zhong D."/>
            <person name="Zimmer A."/>
            <person name="Zwirko Z."/>
            <person name="Jaffe D.B."/>
            <person name="Alvarez P."/>
            <person name="Brockman W."/>
            <person name="Butler J."/>
            <person name="Chin C."/>
            <person name="Gnerre S."/>
            <person name="Grabherr M."/>
            <person name="Kleber M."/>
            <person name="Mauceli E."/>
            <person name="MacCallum I."/>
        </authorList>
    </citation>
    <scope>NUCLEOTIDE SEQUENCE [LARGE SCALE GENOMIC DNA]</scope>
    <source>
        <strain evidence="2">white501</strain>
    </source>
</reference>
<dbReference type="AlphaFoldDB" id="B4Q774"/>
<dbReference type="EMBL" id="CM000361">
    <property type="protein sequence ID" value="EDX03365.1"/>
    <property type="molecule type" value="Genomic_DNA"/>
</dbReference>
<proteinExistence type="predicted"/>